<dbReference type="AlphaFoldDB" id="A0A1B9AN84"/>
<keyword evidence="2" id="KW-1185">Reference proteome</keyword>
<organism evidence="1 2">
    <name type="scientific">Pseudobacillus wudalianchiensis</name>
    <dbReference type="NCBI Taxonomy" id="1743143"/>
    <lineage>
        <taxon>Bacteria</taxon>
        <taxon>Bacillati</taxon>
        <taxon>Bacillota</taxon>
        <taxon>Bacilli</taxon>
        <taxon>Bacillales</taxon>
        <taxon>Bacillaceae</taxon>
        <taxon>Pseudobacillus</taxon>
    </lineage>
</organism>
<dbReference type="Pfam" id="PF04883">
    <property type="entry name" value="HK97-gp10_like"/>
    <property type="match status" value="1"/>
</dbReference>
<dbReference type="Proteomes" id="UP000092578">
    <property type="component" value="Unassembled WGS sequence"/>
</dbReference>
<gene>
    <name evidence="1" type="ORF">A8F95_11185</name>
</gene>
<accession>A0A1B9AN84</accession>
<dbReference type="InterPro" id="IPR010064">
    <property type="entry name" value="HK97-gp10_tail"/>
</dbReference>
<evidence type="ECO:0000313" key="2">
    <source>
        <dbReference type="Proteomes" id="UP000092578"/>
    </source>
</evidence>
<comment type="caution">
    <text evidence="1">The sequence shown here is derived from an EMBL/GenBank/DDBJ whole genome shotgun (WGS) entry which is preliminary data.</text>
</comment>
<name>A0A1B9AN84_9BACI</name>
<protein>
    <submittedName>
        <fullName evidence="1">Phage portal protein</fullName>
    </submittedName>
</protein>
<reference evidence="2" key="1">
    <citation type="submission" date="2016-05" db="EMBL/GenBank/DDBJ databases">
        <authorList>
            <person name="Liu B."/>
            <person name="Wang J."/>
            <person name="Zhu Y."/>
            <person name="Liu G."/>
            <person name="Chen Q."/>
            <person name="Chen Z."/>
            <person name="Lan J."/>
            <person name="Che J."/>
            <person name="Ge C."/>
            <person name="Shi H."/>
            <person name="Pan Z."/>
            <person name="Liu X."/>
        </authorList>
    </citation>
    <scope>NUCLEOTIDE SEQUENCE [LARGE SCALE GENOMIC DNA]</scope>
    <source>
        <strain evidence="2">FJAT-27215</strain>
    </source>
</reference>
<dbReference type="EMBL" id="MAYT01000027">
    <property type="protein sequence ID" value="OCA85231.1"/>
    <property type="molecule type" value="Genomic_DNA"/>
</dbReference>
<dbReference type="RefSeq" id="WP_065411200.1">
    <property type="nucleotide sequence ID" value="NZ_MAYT01000027.1"/>
</dbReference>
<proteinExistence type="predicted"/>
<sequence length="161" mass="18737">MSLKILGLKQFIKQVEKATDGGLKREFGLWLEGLGMDFLGLIQDEIIRTETVDTRRLLNSFNRGDSEGIWSISEGGLTLEIGTRLAYASYANDGHFQQKRFVPGYWRGDRFVYEPGASTGMMLREKWVEGSHYWDNALAIFERIFQRSLERRMQQWLDTEF</sequence>
<evidence type="ECO:0000313" key="1">
    <source>
        <dbReference type="EMBL" id="OCA85231.1"/>
    </source>
</evidence>